<accession>A0A165TVH9</accession>
<dbReference type="InParanoid" id="A0A165TVH9"/>
<dbReference type="EMBL" id="KV425563">
    <property type="protein sequence ID" value="KZT27237.1"/>
    <property type="molecule type" value="Genomic_DNA"/>
</dbReference>
<dbReference type="Proteomes" id="UP000076761">
    <property type="component" value="Unassembled WGS sequence"/>
</dbReference>
<sequence>MRFVTEGMDALRQLISEEISDLAKELSMDEGDAVEEVIRQETQRVKRELKMVSPSPKSVSPHLQGG</sequence>
<protein>
    <submittedName>
        <fullName evidence="1">Uncharacterized protein</fullName>
    </submittedName>
</protein>
<evidence type="ECO:0000313" key="1">
    <source>
        <dbReference type="EMBL" id="KZT27237.1"/>
    </source>
</evidence>
<organism evidence="1 2">
    <name type="scientific">Neolentinus lepideus HHB14362 ss-1</name>
    <dbReference type="NCBI Taxonomy" id="1314782"/>
    <lineage>
        <taxon>Eukaryota</taxon>
        <taxon>Fungi</taxon>
        <taxon>Dikarya</taxon>
        <taxon>Basidiomycota</taxon>
        <taxon>Agaricomycotina</taxon>
        <taxon>Agaricomycetes</taxon>
        <taxon>Gloeophyllales</taxon>
        <taxon>Gloeophyllaceae</taxon>
        <taxon>Neolentinus</taxon>
    </lineage>
</organism>
<name>A0A165TVH9_9AGAM</name>
<reference evidence="1 2" key="1">
    <citation type="journal article" date="2016" name="Mol. Biol. Evol.">
        <title>Comparative Genomics of Early-Diverging Mushroom-Forming Fungi Provides Insights into the Origins of Lignocellulose Decay Capabilities.</title>
        <authorList>
            <person name="Nagy L.G."/>
            <person name="Riley R."/>
            <person name="Tritt A."/>
            <person name="Adam C."/>
            <person name="Daum C."/>
            <person name="Floudas D."/>
            <person name="Sun H."/>
            <person name="Yadav J.S."/>
            <person name="Pangilinan J."/>
            <person name="Larsson K.H."/>
            <person name="Matsuura K."/>
            <person name="Barry K."/>
            <person name="Labutti K."/>
            <person name="Kuo R."/>
            <person name="Ohm R.A."/>
            <person name="Bhattacharya S.S."/>
            <person name="Shirouzu T."/>
            <person name="Yoshinaga Y."/>
            <person name="Martin F.M."/>
            <person name="Grigoriev I.V."/>
            <person name="Hibbett D.S."/>
        </authorList>
    </citation>
    <scope>NUCLEOTIDE SEQUENCE [LARGE SCALE GENOMIC DNA]</scope>
    <source>
        <strain evidence="1 2">HHB14362 ss-1</strain>
    </source>
</reference>
<keyword evidence="2" id="KW-1185">Reference proteome</keyword>
<gene>
    <name evidence="1" type="ORF">NEOLEDRAFT_1177010</name>
</gene>
<evidence type="ECO:0000313" key="2">
    <source>
        <dbReference type="Proteomes" id="UP000076761"/>
    </source>
</evidence>
<dbReference type="OrthoDB" id="3317808at2759"/>
<dbReference type="AlphaFoldDB" id="A0A165TVH9"/>
<proteinExistence type="predicted"/>